<evidence type="ECO:0000256" key="5">
    <source>
        <dbReference type="ARBA" id="ARBA00023163"/>
    </source>
</evidence>
<comment type="subunit">
    <text evidence="6">Homodimer.</text>
</comment>
<evidence type="ECO:0000256" key="4">
    <source>
        <dbReference type="ARBA" id="ARBA00023125"/>
    </source>
</evidence>
<dbReference type="EMBL" id="CP045121">
    <property type="protein sequence ID" value="QIN77210.1"/>
    <property type="molecule type" value="Genomic_DNA"/>
</dbReference>
<accession>A0A6G8PS03</accession>
<evidence type="ECO:0000256" key="3">
    <source>
        <dbReference type="ARBA" id="ARBA00023015"/>
    </source>
</evidence>
<dbReference type="PANTHER" id="PTHR35786:SF1">
    <property type="entry name" value="REDOX-SENSING TRANSCRIPTIONAL REPRESSOR REX 1"/>
    <property type="match status" value="1"/>
</dbReference>
<keyword evidence="3 6" id="KW-0805">Transcription regulation</keyword>
<keyword evidence="2 6" id="KW-0678">Repressor</keyword>
<dbReference type="NCBIfam" id="NF003994">
    <property type="entry name" value="PRK05472.2-3"/>
    <property type="match status" value="1"/>
</dbReference>
<evidence type="ECO:0000256" key="1">
    <source>
        <dbReference type="ARBA" id="ARBA00022490"/>
    </source>
</evidence>
<dbReference type="NCBIfam" id="NF003995">
    <property type="entry name" value="PRK05472.2-4"/>
    <property type="match status" value="1"/>
</dbReference>
<comment type="similarity">
    <text evidence="6">Belongs to the transcriptional regulatory Rex family.</text>
</comment>
<name>A0A6G8PS03_9ACTN</name>
<protein>
    <recommendedName>
        <fullName evidence="6">Redox-sensing transcriptional repressor Rex</fullName>
    </recommendedName>
</protein>
<evidence type="ECO:0000259" key="7">
    <source>
        <dbReference type="SMART" id="SM00881"/>
    </source>
</evidence>
<dbReference type="GO" id="GO:0003700">
    <property type="term" value="F:DNA-binding transcription factor activity"/>
    <property type="evidence" value="ECO:0007669"/>
    <property type="project" value="UniProtKB-UniRule"/>
</dbReference>
<dbReference type="PANTHER" id="PTHR35786">
    <property type="entry name" value="REDOX-SENSING TRANSCRIPTIONAL REPRESSOR REX"/>
    <property type="match status" value="1"/>
</dbReference>
<dbReference type="InterPro" id="IPR009718">
    <property type="entry name" value="Rex_DNA-bd_C_dom"/>
</dbReference>
<keyword evidence="5 6" id="KW-0804">Transcription</keyword>
<evidence type="ECO:0000256" key="6">
    <source>
        <dbReference type="HAMAP-Rule" id="MF_01131"/>
    </source>
</evidence>
<dbReference type="NCBIfam" id="NF003996">
    <property type="entry name" value="PRK05472.2-5"/>
    <property type="match status" value="1"/>
</dbReference>
<proteinExistence type="inferred from homology"/>
<dbReference type="Pfam" id="PF02629">
    <property type="entry name" value="CoA_binding"/>
    <property type="match status" value="1"/>
</dbReference>
<feature type="domain" description="CoA-binding" evidence="7">
    <location>
        <begin position="86"/>
        <end position="187"/>
    </location>
</feature>
<feature type="DNA-binding region" description="H-T-H motif" evidence="6">
    <location>
        <begin position="23"/>
        <end position="62"/>
    </location>
</feature>
<dbReference type="AlphaFoldDB" id="A0A6G8PS03"/>
<keyword evidence="6" id="KW-0520">NAD</keyword>
<dbReference type="GO" id="GO:0005737">
    <property type="term" value="C:cytoplasm"/>
    <property type="evidence" value="ECO:0007669"/>
    <property type="project" value="UniProtKB-SubCell"/>
</dbReference>
<organism evidence="8 9">
    <name type="scientific">Rubrobacter marinus</name>
    <dbReference type="NCBI Taxonomy" id="2653852"/>
    <lineage>
        <taxon>Bacteria</taxon>
        <taxon>Bacillati</taxon>
        <taxon>Actinomycetota</taxon>
        <taxon>Rubrobacteria</taxon>
        <taxon>Rubrobacterales</taxon>
        <taxon>Rubrobacteraceae</taxon>
        <taxon>Rubrobacter</taxon>
    </lineage>
</organism>
<keyword evidence="1 6" id="KW-0963">Cytoplasm</keyword>
<keyword evidence="4 6" id="KW-0238">DNA-binding</keyword>
<gene>
    <name evidence="6" type="primary">rex</name>
    <name evidence="8" type="ORF">GBA65_00315</name>
</gene>
<reference evidence="8 9" key="1">
    <citation type="submission" date="2019-10" db="EMBL/GenBank/DDBJ databases">
        <title>Rubrobacter sp nov SCSIO 52915 isolated from a deep-sea sediment in the South China Sea.</title>
        <authorList>
            <person name="Chen R.W."/>
        </authorList>
    </citation>
    <scope>NUCLEOTIDE SEQUENCE [LARGE SCALE GENOMIC DNA]</scope>
    <source>
        <strain evidence="8 9">SCSIO 52915</strain>
    </source>
</reference>
<comment type="subcellular location">
    <subcellularLocation>
        <location evidence="6">Cytoplasm</location>
    </subcellularLocation>
</comment>
<dbReference type="HAMAP" id="MF_01131">
    <property type="entry name" value="Rex"/>
    <property type="match status" value="1"/>
</dbReference>
<dbReference type="Gene3D" id="1.10.10.10">
    <property type="entry name" value="Winged helix-like DNA-binding domain superfamily/Winged helix DNA-binding domain"/>
    <property type="match status" value="1"/>
</dbReference>
<dbReference type="KEGG" id="rmar:GBA65_00315"/>
<dbReference type="GO" id="GO:0051775">
    <property type="term" value="P:response to redox state"/>
    <property type="evidence" value="ECO:0007669"/>
    <property type="project" value="InterPro"/>
</dbReference>
<dbReference type="SMART" id="SM00881">
    <property type="entry name" value="CoA_binding"/>
    <property type="match status" value="1"/>
</dbReference>
<dbReference type="GO" id="GO:0045892">
    <property type="term" value="P:negative regulation of DNA-templated transcription"/>
    <property type="evidence" value="ECO:0007669"/>
    <property type="project" value="InterPro"/>
</dbReference>
<dbReference type="SUPFAM" id="SSF51735">
    <property type="entry name" value="NAD(P)-binding Rossmann-fold domains"/>
    <property type="match status" value="1"/>
</dbReference>
<evidence type="ECO:0000313" key="9">
    <source>
        <dbReference type="Proteomes" id="UP000502706"/>
    </source>
</evidence>
<dbReference type="Pfam" id="PF06971">
    <property type="entry name" value="Put_DNA-bind_N"/>
    <property type="match status" value="1"/>
</dbReference>
<keyword evidence="9" id="KW-1185">Reference proteome</keyword>
<sequence length="221" mass="23812">MKQEVGGKVRATLQPGLTNRLTKYLRVTQQLIEEGRDAVSSKELGDFTGINPVQVRRDLNAIGFSGTRGVGYQAYDLVEAVRAILGLKQTYNIALVGAGNLGSAIASSTILPKRGFVIHDVFDNDGDKIGRTVGNIVVKHIDELKKSVGEADEIIGIIATPSASAQEVANLMTDAGIRVILNYTDVLLHVPYNVEVHRIDPTAQLMHTLYYLTQVGGEAAS</sequence>
<evidence type="ECO:0000313" key="8">
    <source>
        <dbReference type="EMBL" id="QIN77210.1"/>
    </source>
</evidence>
<dbReference type="GO" id="GO:0003677">
    <property type="term" value="F:DNA binding"/>
    <property type="evidence" value="ECO:0007669"/>
    <property type="project" value="UniProtKB-UniRule"/>
</dbReference>
<evidence type="ECO:0000256" key="2">
    <source>
        <dbReference type="ARBA" id="ARBA00022491"/>
    </source>
</evidence>
<dbReference type="InterPro" id="IPR036291">
    <property type="entry name" value="NAD(P)-bd_dom_sf"/>
</dbReference>
<dbReference type="SUPFAM" id="SSF46785">
    <property type="entry name" value="Winged helix' DNA-binding domain"/>
    <property type="match status" value="1"/>
</dbReference>
<dbReference type="Proteomes" id="UP000502706">
    <property type="component" value="Chromosome"/>
</dbReference>
<dbReference type="InterPro" id="IPR036390">
    <property type="entry name" value="WH_DNA-bd_sf"/>
</dbReference>
<comment type="function">
    <text evidence="6">Modulates transcription in response to changes in cellular NADH/NAD(+) redox state.</text>
</comment>
<dbReference type="InterPro" id="IPR036388">
    <property type="entry name" value="WH-like_DNA-bd_sf"/>
</dbReference>
<dbReference type="InterPro" id="IPR003781">
    <property type="entry name" value="CoA-bd"/>
</dbReference>
<feature type="binding site" evidence="6">
    <location>
        <begin position="97"/>
        <end position="102"/>
    </location>
    <ligand>
        <name>NAD(+)</name>
        <dbReference type="ChEBI" id="CHEBI:57540"/>
    </ligand>
</feature>
<dbReference type="InterPro" id="IPR022876">
    <property type="entry name" value="Tscrpt_rep_Rex"/>
</dbReference>
<dbReference type="Gene3D" id="3.40.50.720">
    <property type="entry name" value="NAD(P)-binding Rossmann-like Domain"/>
    <property type="match status" value="1"/>
</dbReference>